<evidence type="ECO:0000256" key="2">
    <source>
        <dbReference type="ARBA" id="ARBA00022801"/>
    </source>
</evidence>
<dbReference type="InterPro" id="IPR014015">
    <property type="entry name" value="Helicase_SF3_DNA-vir"/>
</dbReference>
<dbReference type="InterPro" id="IPR027417">
    <property type="entry name" value="P-loop_NTPase"/>
</dbReference>
<dbReference type="PANTHER" id="PTHR35372">
    <property type="entry name" value="ATP BINDING PROTEIN-RELATED"/>
    <property type="match status" value="1"/>
</dbReference>
<protein>
    <submittedName>
        <fullName evidence="6">Phage/plasmid primase, P4 family</fullName>
    </submittedName>
</protein>
<evidence type="ECO:0000259" key="5">
    <source>
        <dbReference type="PROSITE" id="PS51206"/>
    </source>
</evidence>
<dbReference type="Gene3D" id="3.40.50.300">
    <property type="entry name" value="P-loop containing nucleotide triphosphate hydrolases"/>
    <property type="match status" value="1"/>
</dbReference>
<keyword evidence="4" id="KW-0067">ATP-binding</keyword>
<dbReference type="Pfam" id="PF03288">
    <property type="entry name" value="Pox_D5"/>
    <property type="match status" value="1"/>
</dbReference>
<proteinExistence type="predicted"/>
<evidence type="ECO:0000256" key="1">
    <source>
        <dbReference type="ARBA" id="ARBA00022741"/>
    </source>
</evidence>
<dbReference type="SUPFAM" id="SSF52540">
    <property type="entry name" value="P-loop containing nucleoside triphosphate hydrolases"/>
    <property type="match status" value="1"/>
</dbReference>
<organism evidence="6 7">
    <name type="scientific">Alkalihalobacterium chitinilyticum</name>
    <dbReference type="NCBI Taxonomy" id="2980103"/>
    <lineage>
        <taxon>Bacteria</taxon>
        <taxon>Bacillati</taxon>
        <taxon>Bacillota</taxon>
        <taxon>Bacilli</taxon>
        <taxon>Bacillales</taxon>
        <taxon>Bacillaceae</taxon>
        <taxon>Alkalihalobacterium</taxon>
    </lineage>
</organism>
<keyword evidence="2" id="KW-0378">Hydrolase</keyword>
<feature type="domain" description="SF3 helicase" evidence="5">
    <location>
        <begin position="9"/>
        <end position="168"/>
    </location>
</feature>
<keyword evidence="1" id="KW-0547">Nucleotide-binding</keyword>
<dbReference type="InterPro" id="IPR051620">
    <property type="entry name" value="ORF904-like_C"/>
</dbReference>
<dbReference type="InterPro" id="IPR006500">
    <property type="entry name" value="Helicase_put_C_phage/plasmid"/>
</dbReference>
<gene>
    <name evidence="6" type="ORF">N7Z68_14410</name>
</gene>
<dbReference type="InterPro" id="IPR045455">
    <property type="entry name" value="NrS-1_pol-like_helicase"/>
</dbReference>
<dbReference type="PROSITE" id="PS51206">
    <property type="entry name" value="SF3_HELICASE_1"/>
    <property type="match status" value="1"/>
</dbReference>
<dbReference type="EMBL" id="JAOTPO010000010">
    <property type="protein sequence ID" value="MDE5414568.1"/>
    <property type="molecule type" value="Genomic_DNA"/>
</dbReference>
<dbReference type="InterPro" id="IPR004968">
    <property type="entry name" value="DNA_primase/NTPase_C"/>
</dbReference>
<name>A0ABT5VJE2_9BACI</name>
<evidence type="ECO:0000256" key="4">
    <source>
        <dbReference type="ARBA" id="ARBA00022840"/>
    </source>
</evidence>
<dbReference type="PANTHER" id="PTHR35372:SF2">
    <property type="entry name" value="SF3 HELICASE DOMAIN-CONTAINING PROTEIN"/>
    <property type="match status" value="1"/>
</dbReference>
<evidence type="ECO:0000256" key="3">
    <source>
        <dbReference type="ARBA" id="ARBA00022806"/>
    </source>
</evidence>
<dbReference type="Pfam" id="PF19263">
    <property type="entry name" value="DUF5906"/>
    <property type="match status" value="1"/>
</dbReference>
<reference evidence="6" key="1">
    <citation type="submission" date="2024-05" db="EMBL/GenBank/DDBJ databases">
        <title>Alkalihalobacillus sp. strain MEB203 novel alkaliphilic bacterium from Lonar Lake, India.</title>
        <authorList>
            <person name="Joshi A."/>
            <person name="Thite S."/>
            <person name="Mengade P."/>
        </authorList>
    </citation>
    <scope>NUCLEOTIDE SEQUENCE</scope>
    <source>
        <strain evidence="6">MEB 203</strain>
    </source>
</reference>
<sequence length="332" mass="38055">MMKVTYSTNLLIFCKKMVGYTLTGDTSEQVIFFLYGNGGNGKSTLVNIVKEIHGDYGKQTNADTFTVRKSDRVNNDIAALKGARLVAATESEDGVKLAESLVKQLTGGEPIQARFLHKEFFEYVPQFKILFTTNHKPVIVGQDDGIWRRIRLVPFTVQISDDKKNKKLPEKLREEMSGILRWAVEGCLKWQEEGLQIPKEVEEATTDYRDEMNIMGSFLQKVCTHHPNAKCKVSDLYEKYKMWCEQNGEYELSKQQFNRKIEEQGYKKKRSTGGQYYFFEISINQPSGEKVKSSEEEISNLICEEELKEDGVNTSPKFTSSLDDKKVVPEYI</sequence>
<dbReference type="Proteomes" id="UP001148125">
    <property type="component" value="Unassembled WGS sequence"/>
</dbReference>
<keyword evidence="3" id="KW-0347">Helicase</keyword>
<dbReference type="NCBIfam" id="TIGR01613">
    <property type="entry name" value="primase_Cterm"/>
    <property type="match status" value="1"/>
</dbReference>
<keyword evidence="7" id="KW-1185">Reference proteome</keyword>
<accession>A0ABT5VJE2</accession>
<comment type="caution">
    <text evidence="6">The sequence shown here is derived from an EMBL/GenBank/DDBJ whole genome shotgun (WGS) entry which is preliminary data.</text>
</comment>
<evidence type="ECO:0000313" key="7">
    <source>
        <dbReference type="Proteomes" id="UP001148125"/>
    </source>
</evidence>
<evidence type="ECO:0000313" key="6">
    <source>
        <dbReference type="EMBL" id="MDE5414568.1"/>
    </source>
</evidence>